<evidence type="ECO:0000313" key="1">
    <source>
        <dbReference type="EMBL" id="KAK6956829.1"/>
    </source>
</evidence>
<gene>
    <name evidence="1" type="ORF">Daesc_002110</name>
</gene>
<evidence type="ECO:0000313" key="2">
    <source>
        <dbReference type="Proteomes" id="UP001369815"/>
    </source>
</evidence>
<proteinExistence type="predicted"/>
<keyword evidence="2" id="KW-1185">Reference proteome</keyword>
<dbReference type="AlphaFoldDB" id="A0AAX6MW36"/>
<dbReference type="Proteomes" id="UP001369815">
    <property type="component" value="Unassembled WGS sequence"/>
</dbReference>
<comment type="caution">
    <text evidence="1">The sequence shown here is derived from an EMBL/GenBank/DDBJ whole genome shotgun (WGS) entry which is preliminary data.</text>
</comment>
<accession>A0AAX6MW36</accession>
<reference evidence="1 2" key="1">
    <citation type="journal article" date="2024" name="Front Chem Biol">
        <title>Unveiling the potential of Daldinia eschscholtzii MFLUCC 19-0629 through bioactivity and bioinformatics studies for enhanced sustainable agriculture production.</title>
        <authorList>
            <person name="Brooks S."/>
            <person name="Weaver J.A."/>
            <person name="Klomchit A."/>
            <person name="Alharthi S.A."/>
            <person name="Onlamun T."/>
            <person name="Nurani R."/>
            <person name="Vong T.K."/>
            <person name="Alberti F."/>
            <person name="Greco C."/>
        </authorList>
    </citation>
    <scope>NUCLEOTIDE SEQUENCE [LARGE SCALE GENOMIC DNA]</scope>
    <source>
        <strain evidence="1">MFLUCC 19-0629</strain>
    </source>
</reference>
<organism evidence="1 2">
    <name type="scientific">Daldinia eschscholtzii</name>
    <dbReference type="NCBI Taxonomy" id="292717"/>
    <lineage>
        <taxon>Eukaryota</taxon>
        <taxon>Fungi</taxon>
        <taxon>Dikarya</taxon>
        <taxon>Ascomycota</taxon>
        <taxon>Pezizomycotina</taxon>
        <taxon>Sordariomycetes</taxon>
        <taxon>Xylariomycetidae</taxon>
        <taxon>Xylariales</taxon>
        <taxon>Hypoxylaceae</taxon>
        <taxon>Daldinia</taxon>
    </lineage>
</organism>
<name>A0AAX6MW36_9PEZI</name>
<sequence length="325" mass="36840">MPGYGDSWRSESYAWGERLVYFLRTIIQRPDLAALVRRIYIHPLLVKNIDETWTKNTLEPVTQELAFPLSEYLAHFPDKGGFESDFYQHQMLFAPLFGILLAVLTNLSHLSLQVAPRSVPISPSALEVAGVSKLCLKNIDISAYSSPRSDGDYRFNIDNDTYGIFNTLKTLHLDLRDWSITEKLPQSISILREFTVLEDLLLNQDMICSDRRTKQHQLTGILPPSIRRLRIIGPFHEFFHSLVKGLHGLAGAVSQGDFPHLRKVTCDMVNDLEGYGLSESFARAKVDFGYEAYLPSGPTILPSHMVTSPRHIEFLPVLLPEDDDL</sequence>
<protein>
    <submittedName>
        <fullName evidence="1">Uncharacterized protein</fullName>
    </submittedName>
</protein>
<dbReference type="EMBL" id="JBANMG010000002">
    <property type="protein sequence ID" value="KAK6956829.1"/>
    <property type="molecule type" value="Genomic_DNA"/>
</dbReference>